<evidence type="ECO:0000256" key="1">
    <source>
        <dbReference type="SAM" id="MobiDB-lite"/>
    </source>
</evidence>
<feature type="compositionally biased region" description="Polar residues" evidence="1">
    <location>
        <begin position="34"/>
        <end position="45"/>
    </location>
</feature>
<dbReference type="Proteomes" id="UP000681967">
    <property type="component" value="Unassembled WGS sequence"/>
</dbReference>
<sequence>SAPKSRAGTVASSTKSERSSSIAADNEHYRRESALSSTGTTSNATMAPVTNPDEKENRRIIDVQCKTKTKETGLCMLFISVKFQDRLQRDMTTEIEQDETPTTISKELLELGLIHENDYTRVEQSLDKAFNAAIISPDVTNSTSVSDTKKTAAATTTPIVNQAPQNQFNPTSTNETLIDGNNAAAWTNIQPQPVTFLPL</sequence>
<protein>
    <submittedName>
        <fullName evidence="2">Uncharacterized protein</fullName>
    </submittedName>
</protein>
<evidence type="ECO:0000313" key="3">
    <source>
        <dbReference type="Proteomes" id="UP000681967"/>
    </source>
</evidence>
<reference evidence="2" key="1">
    <citation type="submission" date="2021-02" db="EMBL/GenBank/DDBJ databases">
        <authorList>
            <person name="Nowell W R."/>
        </authorList>
    </citation>
    <scope>NUCLEOTIDE SEQUENCE</scope>
</reference>
<feature type="compositionally biased region" description="Polar residues" evidence="1">
    <location>
        <begin position="10"/>
        <end position="23"/>
    </location>
</feature>
<proteinExistence type="predicted"/>
<organism evidence="2 3">
    <name type="scientific">Rotaria magnacalcarata</name>
    <dbReference type="NCBI Taxonomy" id="392030"/>
    <lineage>
        <taxon>Eukaryota</taxon>
        <taxon>Metazoa</taxon>
        <taxon>Spiralia</taxon>
        <taxon>Gnathifera</taxon>
        <taxon>Rotifera</taxon>
        <taxon>Eurotatoria</taxon>
        <taxon>Bdelloidea</taxon>
        <taxon>Philodinida</taxon>
        <taxon>Philodinidae</taxon>
        <taxon>Rotaria</taxon>
    </lineage>
</organism>
<gene>
    <name evidence="2" type="ORF">BYL167_LOCUS10789</name>
</gene>
<feature type="non-terminal residue" evidence="2">
    <location>
        <position position="199"/>
    </location>
</feature>
<feature type="region of interest" description="Disordered" evidence="1">
    <location>
        <begin position="1"/>
        <end position="55"/>
    </location>
</feature>
<evidence type="ECO:0000313" key="2">
    <source>
        <dbReference type="EMBL" id="CAF3946518.1"/>
    </source>
</evidence>
<comment type="caution">
    <text evidence="2">The sequence shown here is derived from an EMBL/GenBank/DDBJ whole genome shotgun (WGS) entry which is preliminary data.</text>
</comment>
<name>A0A8S2MDF2_9BILA</name>
<accession>A0A8S2MDF2</accession>
<dbReference type="AlphaFoldDB" id="A0A8S2MDF2"/>
<dbReference type="EMBL" id="CAJOBH010003298">
    <property type="protein sequence ID" value="CAF3946518.1"/>
    <property type="molecule type" value="Genomic_DNA"/>
</dbReference>